<comment type="caution">
    <text evidence="2">The sequence shown here is derived from an EMBL/GenBank/DDBJ whole genome shotgun (WGS) entry which is preliminary data.</text>
</comment>
<protein>
    <submittedName>
        <fullName evidence="2">Uncharacterized protein</fullName>
    </submittedName>
</protein>
<reference evidence="2" key="1">
    <citation type="submission" date="2017-07" db="EMBL/GenBank/DDBJ databases">
        <title>Taro Niue Genome Assembly and Annotation.</title>
        <authorList>
            <person name="Atibalentja N."/>
            <person name="Keating K."/>
            <person name="Fields C.J."/>
        </authorList>
    </citation>
    <scope>NUCLEOTIDE SEQUENCE</scope>
    <source>
        <strain evidence="2">Niue_2</strain>
        <tissue evidence="2">Leaf</tissue>
    </source>
</reference>
<organism evidence="2 3">
    <name type="scientific">Colocasia esculenta</name>
    <name type="common">Wild taro</name>
    <name type="synonym">Arum esculentum</name>
    <dbReference type="NCBI Taxonomy" id="4460"/>
    <lineage>
        <taxon>Eukaryota</taxon>
        <taxon>Viridiplantae</taxon>
        <taxon>Streptophyta</taxon>
        <taxon>Embryophyta</taxon>
        <taxon>Tracheophyta</taxon>
        <taxon>Spermatophyta</taxon>
        <taxon>Magnoliopsida</taxon>
        <taxon>Liliopsida</taxon>
        <taxon>Araceae</taxon>
        <taxon>Aroideae</taxon>
        <taxon>Colocasieae</taxon>
        <taxon>Colocasia</taxon>
    </lineage>
</organism>
<keyword evidence="1" id="KW-1133">Transmembrane helix</keyword>
<keyword evidence="1" id="KW-0472">Membrane</keyword>
<evidence type="ECO:0000313" key="2">
    <source>
        <dbReference type="EMBL" id="MQM08958.1"/>
    </source>
</evidence>
<keyword evidence="1" id="KW-0812">Transmembrane</keyword>
<dbReference type="AlphaFoldDB" id="A0A843WQZ9"/>
<dbReference type="Proteomes" id="UP000652761">
    <property type="component" value="Unassembled WGS sequence"/>
</dbReference>
<sequence length="73" mass="7880">MPVIKLSFVFSEIMNLELGCSLFYELIFAFSLVTIGLSTVEATPGGDKGAAVGVRMGASTLVALVFFWWFLVA</sequence>
<feature type="transmembrane region" description="Helical" evidence="1">
    <location>
        <begin position="52"/>
        <end position="71"/>
    </location>
</feature>
<proteinExistence type="predicted"/>
<feature type="transmembrane region" description="Helical" evidence="1">
    <location>
        <begin position="22"/>
        <end position="40"/>
    </location>
</feature>
<accession>A0A843WQZ9</accession>
<gene>
    <name evidence="2" type="ORF">Taro_041816</name>
</gene>
<keyword evidence="3" id="KW-1185">Reference proteome</keyword>
<evidence type="ECO:0000313" key="3">
    <source>
        <dbReference type="Proteomes" id="UP000652761"/>
    </source>
</evidence>
<dbReference type="EMBL" id="NMUH01004251">
    <property type="protein sequence ID" value="MQM08958.1"/>
    <property type="molecule type" value="Genomic_DNA"/>
</dbReference>
<evidence type="ECO:0000256" key="1">
    <source>
        <dbReference type="SAM" id="Phobius"/>
    </source>
</evidence>
<name>A0A843WQZ9_COLES</name>